<name>A0ACC0Y059_9ROSI</name>
<sequence length="126" mass="14572">MKENRLFEILDARVVKEDEKEEIMKVGNLAKRCLNLNGKKRPTMKEVAIELSGIRSTNGAFTVQGNYEELDFVNDDANRYFETEILDIRGFYYRGNIPAGLLKRLRTIVWKIEGRCPSELNSSRRG</sequence>
<evidence type="ECO:0000313" key="1">
    <source>
        <dbReference type="EMBL" id="KAJ0027787.1"/>
    </source>
</evidence>
<dbReference type="Proteomes" id="UP001163603">
    <property type="component" value="Chromosome 9"/>
</dbReference>
<gene>
    <name evidence="1" type="ORF">Pint_35566</name>
</gene>
<evidence type="ECO:0000313" key="2">
    <source>
        <dbReference type="Proteomes" id="UP001163603"/>
    </source>
</evidence>
<reference evidence="2" key="1">
    <citation type="journal article" date="2023" name="G3 (Bethesda)">
        <title>Genome assembly and association tests identify interacting loci associated with vigor, precocity, and sex in interspecific pistachio rootstocks.</title>
        <authorList>
            <person name="Palmer W."/>
            <person name="Jacygrad E."/>
            <person name="Sagayaradj S."/>
            <person name="Cavanaugh K."/>
            <person name="Han R."/>
            <person name="Bertier L."/>
            <person name="Beede B."/>
            <person name="Kafkas S."/>
            <person name="Golino D."/>
            <person name="Preece J."/>
            <person name="Michelmore R."/>
        </authorList>
    </citation>
    <scope>NUCLEOTIDE SEQUENCE [LARGE SCALE GENOMIC DNA]</scope>
</reference>
<comment type="caution">
    <text evidence="1">The sequence shown here is derived from an EMBL/GenBank/DDBJ whole genome shotgun (WGS) entry which is preliminary data.</text>
</comment>
<protein>
    <submittedName>
        <fullName evidence="1">Uncharacterized protein</fullName>
    </submittedName>
</protein>
<organism evidence="1 2">
    <name type="scientific">Pistacia integerrima</name>
    <dbReference type="NCBI Taxonomy" id="434235"/>
    <lineage>
        <taxon>Eukaryota</taxon>
        <taxon>Viridiplantae</taxon>
        <taxon>Streptophyta</taxon>
        <taxon>Embryophyta</taxon>
        <taxon>Tracheophyta</taxon>
        <taxon>Spermatophyta</taxon>
        <taxon>Magnoliopsida</taxon>
        <taxon>eudicotyledons</taxon>
        <taxon>Gunneridae</taxon>
        <taxon>Pentapetalae</taxon>
        <taxon>rosids</taxon>
        <taxon>malvids</taxon>
        <taxon>Sapindales</taxon>
        <taxon>Anacardiaceae</taxon>
        <taxon>Pistacia</taxon>
    </lineage>
</organism>
<keyword evidence="2" id="KW-1185">Reference proteome</keyword>
<proteinExistence type="predicted"/>
<dbReference type="EMBL" id="CM047744">
    <property type="protein sequence ID" value="KAJ0027787.1"/>
    <property type="molecule type" value="Genomic_DNA"/>
</dbReference>
<accession>A0ACC0Y059</accession>